<gene>
    <name evidence="3" type="ORF">OGATHE_004202</name>
</gene>
<dbReference type="InterPro" id="IPR050327">
    <property type="entry name" value="Proton-linked_MCT"/>
</dbReference>
<evidence type="ECO:0000313" key="4">
    <source>
        <dbReference type="Proteomes" id="UP000788993"/>
    </source>
</evidence>
<dbReference type="GO" id="GO:0022857">
    <property type="term" value="F:transmembrane transporter activity"/>
    <property type="evidence" value="ECO:0007669"/>
    <property type="project" value="InterPro"/>
</dbReference>
<dbReference type="PANTHER" id="PTHR11360">
    <property type="entry name" value="MONOCARBOXYLATE TRANSPORTER"/>
    <property type="match status" value="1"/>
</dbReference>
<organism evidence="3 4">
    <name type="scientific">Ogataea polymorpha</name>
    <dbReference type="NCBI Taxonomy" id="460523"/>
    <lineage>
        <taxon>Eukaryota</taxon>
        <taxon>Fungi</taxon>
        <taxon>Dikarya</taxon>
        <taxon>Ascomycota</taxon>
        <taxon>Saccharomycotina</taxon>
        <taxon>Pichiomycetes</taxon>
        <taxon>Pichiales</taxon>
        <taxon>Pichiaceae</taxon>
        <taxon>Ogataea</taxon>
    </lineage>
</organism>
<dbReference type="Gene3D" id="1.20.1250.20">
    <property type="entry name" value="MFS general substrate transporter like domains"/>
    <property type="match status" value="2"/>
</dbReference>
<sequence>MKKSMEFDEDEFPEGGFGWFVVLASWCGMACTFGMVNSFGVYQSFYQTELYSGEKTFKINIIGSLQPACMYFFCTATVYLHHYFGVQLTVALGAFIQVFSLMMMSITNSIWQLFLTQGVLFGFGSGIIYFSALTIPMHWFKRKKAFAIGIASSGSSIGGVIWPIAVRRLISEVGVNWTNRILGFIYIPVAVILLLFLRPRLPVKLQETDYFLSLYRFRFYYDLTILKSRKYLILLFAFIISQMALFPGLFLTDLYGQRLAHKLHRSLFDPAYYVTLLNAASLFGRILPGFLADVFGRLNVLIPFMLLSGILPLSLWLNSSSSDIVFLIFDVTWGFSSGVVISLFPTLVPQLFGIEKNQSRMGILFTLAGIGALFGPIICGAFLPLAGSVEQYITDFKRVAIFIGVLFLVAGGSLCSLRLLISKSLFQIL</sequence>
<dbReference type="PROSITE" id="PS50850">
    <property type="entry name" value="MFS"/>
    <property type="match status" value="1"/>
</dbReference>
<dbReference type="InterPro" id="IPR020846">
    <property type="entry name" value="MFS_dom"/>
</dbReference>
<comment type="subcellular location">
    <subcellularLocation>
        <location evidence="1">Membrane</location>
        <topology evidence="1">Multi-pass membrane protein</topology>
    </subcellularLocation>
</comment>
<comment type="caution">
    <text evidence="3">The sequence shown here is derived from an EMBL/GenBank/DDBJ whole genome shotgun (WGS) entry which is preliminary data.</text>
</comment>
<dbReference type="AlphaFoldDB" id="A0A1B7SBP9"/>
<reference evidence="3" key="1">
    <citation type="journal article" date="2021" name="Open Biol.">
        <title>Shared evolutionary footprints suggest mitochondrial oxidative damage underlies multiple complex I losses in fungi.</title>
        <authorList>
            <person name="Schikora-Tamarit M.A."/>
            <person name="Marcet-Houben M."/>
            <person name="Nosek J."/>
            <person name="Gabaldon T."/>
        </authorList>
    </citation>
    <scope>NUCLEOTIDE SEQUENCE</scope>
    <source>
        <strain evidence="3">NCAIM Y.01608</strain>
    </source>
</reference>
<evidence type="ECO:0000256" key="1">
    <source>
        <dbReference type="ARBA" id="ARBA00004141"/>
    </source>
</evidence>
<dbReference type="GO" id="GO:0016020">
    <property type="term" value="C:membrane"/>
    <property type="evidence" value="ECO:0007669"/>
    <property type="project" value="UniProtKB-SubCell"/>
</dbReference>
<dbReference type="Pfam" id="PF07690">
    <property type="entry name" value="MFS_1"/>
    <property type="match status" value="2"/>
</dbReference>
<name>A0A1B7SBP9_9ASCO</name>
<reference evidence="3" key="2">
    <citation type="submission" date="2021-01" db="EMBL/GenBank/DDBJ databases">
        <authorList>
            <person name="Schikora-Tamarit M.A."/>
        </authorList>
    </citation>
    <scope>NUCLEOTIDE SEQUENCE</scope>
    <source>
        <strain evidence="3">NCAIM Y.01608</strain>
    </source>
</reference>
<comment type="similarity">
    <text evidence="2">Belongs to the major facilitator superfamily. Monocarboxylate porter (TC 2.A.1.13) family.</text>
</comment>
<keyword evidence="4" id="KW-1185">Reference proteome</keyword>
<protein>
    <submittedName>
        <fullName evidence="3">Uncharacterized protein</fullName>
    </submittedName>
</protein>
<dbReference type="InterPro" id="IPR036259">
    <property type="entry name" value="MFS_trans_sf"/>
</dbReference>
<dbReference type="EMBL" id="JAEUBD010001227">
    <property type="protein sequence ID" value="KAH3664184.1"/>
    <property type="molecule type" value="Genomic_DNA"/>
</dbReference>
<dbReference type="PANTHER" id="PTHR11360:SF319">
    <property type="entry name" value="MAJOR FACILITATOR SUPERFAMILY (MFS) PROFILE DOMAIN-CONTAINING PROTEIN"/>
    <property type="match status" value="1"/>
</dbReference>
<evidence type="ECO:0000313" key="3">
    <source>
        <dbReference type="EMBL" id="KAH3664184.1"/>
    </source>
</evidence>
<accession>A0A1B7SBP9</accession>
<evidence type="ECO:0000256" key="2">
    <source>
        <dbReference type="ARBA" id="ARBA00006727"/>
    </source>
</evidence>
<dbReference type="InterPro" id="IPR011701">
    <property type="entry name" value="MFS"/>
</dbReference>
<dbReference type="SUPFAM" id="SSF103473">
    <property type="entry name" value="MFS general substrate transporter"/>
    <property type="match status" value="1"/>
</dbReference>
<proteinExistence type="inferred from homology"/>
<dbReference type="RefSeq" id="XP_018208840.1">
    <property type="nucleotide sequence ID" value="XM_018355160.1"/>
</dbReference>
<dbReference type="Proteomes" id="UP000788993">
    <property type="component" value="Unassembled WGS sequence"/>
</dbReference>